<accession>A0ABQ3VEC2</accession>
<protein>
    <recommendedName>
        <fullName evidence="4">YggT family protein</fullName>
    </recommendedName>
</protein>
<gene>
    <name evidence="2" type="ORF">KSZ_22680</name>
</gene>
<name>A0ABQ3VEC2_9CHLR</name>
<dbReference type="Proteomes" id="UP000635565">
    <property type="component" value="Unassembled WGS sequence"/>
</dbReference>
<keyword evidence="1" id="KW-0472">Membrane</keyword>
<evidence type="ECO:0000313" key="2">
    <source>
        <dbReference type="EMBL" id="GHO84262.1"/>
    </source>
</evidence>
<proteinExistence type="predicted"/>
<comment type="caution">
    <text evidence="2">The sequence shown here is derived from an EMBL/GenBank/DDBJ whole genome shotgun (WGS) entry which is preliminary data.</text>
</comment>
<keyword evidence="3" id="KW-1185">Reference proteome</keyword>
<evidence type="ECO:0000313" key="3">
    <source>
        <dbReference type="Proteomes" id="UP000635565"/>
    </source>
</evidence>
<reference evidence="2 3" key="1">
    <citation type="journal article" date="2021" name="Int. J. Syst. Evol. Microbiol.">
        <title>Reticulibacter mediterranei gen. nov., sp. nov., within the new family Reticulibacteraceae fam. nov., and Ktedonospora formicarum gen. nov., sp. nov., Ktedonobacter robiniae sp. nov., Dictyobacter formicarum sp. nov. and Dictyobacter arantiisoli sp. nov., belonging to the class Ktedonobacteria.</title>
        <authorList>
            <person name="Yabe S."/>
            <person name="Zheng Y."/>
            <person name="Wang C.M."/>
            <person name="Sakai Y."/>
            <person name="Abe K."/>
            <person name="Yokota A."/>
            <person name="Donadio S."/>
            <person name="Cavaletti L."/>
            <person name="Monciardini P."/>
        </authorList>
    </citation>
    <scope>NUCLEOTIDE SEQUENCE [LARGE SCALE GENOMIC DNA]</scope>
    <source>
        <strain evidence="2 3">SOSP1-9</strain>
    </source>
</reference>
<organism evidence="2 3">
    <name type="scientific">Dictyobacter formicarum</name>
    <dbReference type="NCBI Taxonomy" id="2778368"/>
    <lineage>
        <taxon>Bacteria</taxon>
        <taxon>Bacillati</taxon>
        <taxon>Chloroflexota</taxon>
        <taxon>Ktedonobacteria</taxon>
        <taxon>Ktedonobacterales</taxon>
        <taxon>Dictyobacteraceae</taxon>
        <taxon>Dictyobacter</taxon>
    </lineage>
</organism>
<feature type="transmembrane region" description="Helical" evidence="1">
    <location>
        <begin position="78"/>
        <end position="97"/>
    </location>
</feature>
<keyword evidence="1" id="KW-0812">Transmembrane</keyword>
<evidence type="ECO:0008006" key="4">
    <source>
        <dbReference type="Google" id="ProtNLM"/>
    </source>
</evidence>
<keyword evidence="1" id="KW-1133">Transmembrane helix</keyword>
<feature type="transmembrane region" description="Helical" evidence="1">
    <location>
        <begin position="12"/>
        <end position="33"/>
    </location>
</feature>
<sequence>MPQRMGALPLRLLPLEAGLCFVGIQFLLLMRFVCKVWNLAPDGGWVEVVYRSSDIMLLPFQILLPPLHQVLFTRIEPYTLLAVVLYGFCSRILVHILKMIVHAHINIDKPFGQDSSASKTAGRTN</sequence>
<evidence type="ECO:0000256" key="1">
    <source>
        <dbReference type="SAM" id="Phobius"/>
    </source>
</evidence>
<dbReference type="EMBL" id="BNJJ01000005">
    <property type="protein sequence ID" value="GHO84262.1"/>
    <property type="molecule type" value="Genomic_DNA"/>
</dbReference>